<feature type="transmembrane region" description="Helical" evidence="2">
    <location>
        <begin position="141"/>
        <end position="167"/>
    </location>
</feature>
<reference evidence="3" key="1">
    <citation type="submission" date="2024-07" db="EMBL/GenBank/DDBJ databases">
        <authorList>
            <person name="fu j."/>
        </authorList>
    </citation>
    <scope>NUCLEOTIDE SEQUENCE</scope>
    <source>
        <strain evidence="3">P10A9</strain>
    </source>
</reference>
<feature type="transmembrane region" description="Helical" evidence="2">
    <location>
        <begin position="187"/>
        <end position="207"/>
    </location>
</feature>
<keyword evidence="2" id="KW-0472">Membrane</keyword>
<feature type="transmembrane region" description="Helical" evidence="2">
    <location>
        <begin position="68"/>
        <end position="90"/>
    </location>
</feature>
<sequence length="211" mass="21359">MPDAAEPDAGGPDVIPVPDATPQPEGASELAAAPVLVPDTLSRPVPGLVPGAAPDPRQGGSRDERRSLLRWTVFPVLAGLVLGTVWVVAAPGGLLYGLGTEYAAWDERDLVFAGLGLIAGLAIAVVLAATRRRVGLPNRGLAALAGSVLGSLAAWGTGVGLGRVLGARGVSASVAESAFGLQAVSSLAVWPCVVALMVLALTTLWWAPPRE</sequence>
<dbReference type="RefSeq" id="WP_369047158.1">
    <property type="nucleotide sequence ID" value="NZ_CP163302.1"/>
</dbReference>
<accession>A0AB39L7J9</accession>
<dbReference type="AlphaFoldDB" id="A0AB39L7J9"/>
<name>A0AB39L7J9_9MICC</name>
<keyword evidence="2" id="KW-1133">Transmembrane helix</keyword>
<feature type="transmembrane region" description="Helical" evidence="2">
    <location>
        <begin position="110"/>
        <end position="129"/>
    </location>
</feature>
<dbReference type="KEGG" id="spue:AB5L97_08325"/>
<protein>
    <submittedName>
        <fullName evidence="3">Uncharacterized protein</fullName>
    </submittedName>
</protein>
<feature type="region of interest" description="Disordered" evidence="1">
    <location>
        <begin position="1"/>
        <end position="30"/>
    </location>
</feature>
<gene>
    <name evidence="3" type="ORF">AB5L97_08325</name>
</gene>
<keyword evidence="2" id="KW-0812">Transmembrane</keyword>
<organism evidence="3">
    <name type="scientific">Sinomonas puerhi</name>
    <dbReference type="NCBI Taxonomy" id="3238584"/>
    <lineage>
        <taxon>Bacteria</taxon>
        <taxon>Bacillati</taxon>
        <taxon>Actinomycetota</taxon>
        <taxon>Actinomycetes</taxon>
        <taxon>Micrococcales</taxon>
        <taxon>Micrococcaceae</taxon>
        <taxon>Sinomonas</taxon>
    </lineage>
</organism>
<evidence type="ECO:0000256" key="2">
    <source>
        <dbReference type="SAM" id="Phobius"/>
    </source>
</evidence>
<evidence type="ECO:0000256" key="1">
    <source>
        <dbReference type="SAM" id="MobiDB-lite"/>
    </source>
</evidence>
<evidence type="ECO:0000313" key="3">
    <source>
        <dbReference type="EMBL" id="XDP46976.1"/>
    </source>
</evidence>
<proteinExistence type="predicted"/>
<dbReference type="EMBL" id="CP163302">
    <property type="protein sequence ID" value="XDP46976.1"/>
    <property type="molecule type" value="Genomic_DNA"/>
</dbReference>